<sequence>MQCVLAGLGAGLGAISRYQLSMLIDAPLALLGINLLGSFLMGWLRPNVFWGTGFLGGFTSFSAFALVMFDGHYLYAAVTVVGCVAAWLLGDRFAA</sequence>
<dbReference type="InterPro" id="IPR003691">
    <property type="entry name" value="FluC"/>
</dbReference>
<keyword evidence="5 10" id="KW-0472">Membrane</keyword>
<organism evidence="12 13">
    <name type="scientific">Corynebacterium rouxii</name>
    <dbReference type="NCBI Taxonomy" id="2719119"/>
    <lineage>
        <taxon>Bacteria</taxon>
        <taxon>Bacillati</taxon>
        <taxon>Actinomycetota</taxon>
        <taxon>Actinomycetes</taxon>
        <taxon>Mycobacteriales</taxon>
        <taxon>Corynebacteriaceae</taxon>
        <taxon>Corynebacterium</taxon>
    </lineage>
</organism>
<feature type="binding site" evidence="10">
    <location>
        <position position="56"/>
    </location>
    <ligand>
        <name>Na(+)</name>
        <dbReference type="ChEBI" id="CHEBI:29101"/>
        <note>structural</note>
    </ligand>
</feature>
<keyword evidence="6 10" id="KW-0407">Ion channel</keyword>
<evidence type="ECO:0000256" key="5">
    <source>
        <dbReference type="ARBA" id="ARBA00023136"/>
    </source>
</evidence>
<evidence type="ECO:0000256" key="8">
    <source>
        <dbReference type="ARBA" id="ARBA00035585"/>
    </source>
</evidence>
<dbReference type="HAMAP" id="MF_00454">
    <property type="entry name" value="FluC"/>
    <property type="match status" value="1"/>
</dbReference>
<gene>
    <name evidence="10" type="primary">fluC</name>
    <name evidence="10" type="synonym">crcB</name>
    <name evidence="12" type="ORF">FRC0190_01919</name>
    <name evidence="11" type="ORF">P8T80_09850</name>
</gene>
<evidence type="ECO:0000256" key="7">
    <source>
        <dbReference type="ARBA" id="ARBA00035120"/>
    </source>
</evidence>
<evidence type="ECO:0000256" key="2">
    <source>
        <dbReference type="ARBA" id="ARBA00022475"/>
    </source>
</evidence>
<evidence type="ECO:0000313" key="11">
    <source>
        <dbReference type="EMBL" id="MDT9411672.1"/>
    </source>
</evidence>
<dbReference type="KEGG" id="crf:FRC0190_01919"/>
<keyword evidence="4 10" id="KW-1133">Transmembrane helix</keyword>
<dbReference type="EMBL" id="LR738855">
    <property type="protein sequence ID" value="VZH85986.1"/>
    <property type="molecule type" value="Genomic_DNA"/>
</dbReference>
<evidence type="ECO:0000256" key="1">
    <source>
        <dbReference type="ARBA" id="ARBA00004651"/>
    </source>
</evidence>
<keyword evidence="10" id="KW-0915">Sodium</keyword>
<comment type="activity regulation">
    <text evidence="10">Na(+) is not transported, but it plays an essential structural role and its presence is essential for fluoride channel function.</text>
</comment>
<feature type="transmembrane region" description="Helical" evidence="10">
    <location>
        <begin position="73"/>
        <end position="90"/>
    </location>
</feature>
<evidence type="ECO:0000256" key="3">
    <source>
        <dbReference type="ARBA" id="ARBA00022692"/>
    </source>
</evidence>
<evidence type="ECO:0000256" key="6">
    <source>
        <dbReference type="ARBA" id="ARBA00023303"/>
    </source>
</evidence>
<name>A0A6I8MDW7_9CORY</name>
<reference evidence="11 14" key="2">
    <citation type="submission" date="2023-03" db="EMBL/GenBank/DDBJ databases">
        <title>Whole genome sequence of the first Corynebacterium rouxii strains isolated in Brazil: a recent member of Corynebacterium diphtheriae complex.</title>
        <authorList>
            <person name="Vieira V."/>
            <person name="Ramos J.N."/>
            <person name="Araujo M.R.B."/>
            <person name="Baio P.V."/>
            <person name="Sant'Anna L.O."/>
            <person name="Veras J.F.C."/>
            <person name="Vieira E.M.D."/>
            <person name="Sousa M.A.B."/>
            <person name="Camargo C.H."/>
            <person name="Sacchi C.T."/>
            <person name="Campos K.R."/>
            <person name="Santos M.B.N."/>
            <person name="Bokermann S."/>
            <person name="Alvim L.B."/>
            <person name="Santos L.S."/>
            <person name="Mattos-Guaraldi A.L."/>
        </authorList>
    </citation>
    <scope>NUCLEOTIDE SEQUENCE [LARGE SCALE GENOMIC DNA]</scope>
    <source>
        <strain evidence="11 14">70862</strain>
    </source>
</reference>
<dbReference type="Proteomes" id="UP000423525">
    <property type="component" value="Chromosome"/>
</dbReference>
<comment type="similarity">
    <text evidence="7 10">Belongs to the fluoride channel Fluc/FEX (TC 1.A.43) family.</text>
</comment>
<dbReference type="Pfam" id="PF02537">
    <property type="entry name" value="CRCB"/>
    <property type="match status" value="1"/>
</dbReference>
<evidence type="ECO:0000256" key="10">
    <source>
        <dbReference type="HAMAP-Rule" id="MF_00454"/>
    </source>
</evidence>
<feature type="transmembrane region" description="Helical" evidence="10">
    <location>
        <begin position="48"/>
        <end position="67"/>
    </location>
</feature>
<proteinExistence type="inferred from homology"/>
<keyword evidence="10" id="KW-0479">Metal-binding</keyword>
<dbReference type="GO" id="GO:0005886">
    <property type="term" value="C:plasma membrane"/>
    <property type="evidence" value="ECO:0007669"/>
    <property type="project" value="UniProtKB-SubCell"/>
</dbReference>
<comment type="catalytic activity">
    <reaction evidence="8">
        <text>fluoride(in) = fluoride(out)</text>
        <dbReference type="Rhea" id="RHEA:76159"/>
        <dbReference type="ChEBI" id="CHEBI:17051"/>
    </reaction>
    <physiologicalReaction direction="left-to-right" evidence="8">
        <dbReference type="Rhea" id="RHEA:76160"/>
    </physiologicalReaction>
</comment>
<protein>
    <recommendedName>
        <fullName evidence="10">Fluoride-specific ion channel FluC</fullName>
    </recommendedName>
</protein>
<dbReference type="RefSeq" id="WP_155873908.1">
    <property type="nucleotide sequence ID" value="NZ_CP168248.1"/>
</dbReference>
<evidence type="ECO:0000313" key="12">
    <source>
        <dbReference type="EMBL" id="VZH85986.1"/>
    </source>
</evidence>
<evidence type="ECO:0000256" key="9">
    <source>
        <dbReference type="ARBA" id="ARBA00049940"/>
    </source>
</evidence>
<feature type="binding site" evidence="10">
    <location>
        <position position="59"/>
    </location>
    <ligand>
        <name>Na(+)</name>
        <dbReference type="ChEBI" id="CHEBI:29101"/>
        <note>structural</note>
    </ligand>
</feature>
<dbReference type="GO" id="GO:0062054">
    <property type="term" value="F:fluoride channel activity"/>
    <property type="evidence" value="ECO:0007669"/>
    <property type="project" value="UniProtKB-UniRule"/>
</dbReference>
<evidence type="ECO:0000313" key="13">
    <source>
        <dbReference type="Proteomes" id="UP000423525"/>
    </source>
</evidence>
<keyword evidence="14" id="KW-1185">Reference proteome</keyword>
<dbReference type="AlphaFoldDB" id="A0A6I8MDW7"/>
<dbReference type="GO" id="GO:0046872">
    <property type="term" value="F:metal ion binding"/>
    <property type="evidence" value="ECO:0007669"/>
    <property type="project" value="UniProtKB-KW"/>
</dbReference>
<evidence type="ECO:0000256" key="4">
    <source>
        <dbReference type="ARBA" id="ARBA00022989"/>
    </source>
</evidence>
<keyword evidence="10" id="KW-0813">Transport</keyword>
<dbReference type="EMBL" id="JARUHM010000012">
    <property type="protein sequence ID" value="MDT9411672.1"/>
    <property type="molecule type" value="Genomic_DNA"/>
</dbReference>
<comment type="function">
    <text evidence="9 10">Fluoride-specific ion channel. Important for reducing fluoride concentration in the cell, thus reducing its toxicity.</text>
</comment>
<keyword evidence="2 10" id="KW-1003">Cell membrane</keyword>
<feature type="transmembrane region" description="Helical" evidence="10">
    <location>
        <begin position="20"/>
        <end position="41"/>
    </location>
</feature>
<dbReference type="NCBIfam" id="NF001101">
    <property type="entry name" value="PRK00134.1"/>
    <property type="match status" value="1"/>
</dbReference>
<comment type="subcellular location">
    <subcellularLocation>
        <location evidence="1 10">Cell membrane</location>
        <topology evidence="1 10">Multi-pass membrane protein</topology>
    </subcellularLocation>
</comment>
<accession>A0A6I8MDW7</accession>
<evidence type="ECO:0000313" key="14">
    <source>
        <dbReference type="Proteomes" id="UP001265983"/>
    </source>
</evidence>
<keyword evidence="10" id="KW-0406">Ion transport</keyword>
<reference evidence="12 13" key="1">
    <citation type="submission" date="2019-11" db="EMBL/GenBank/DDBJ databases">
        <authorList>
            <person name="Brisse S."/>
        </authorList>
    </citation>
    <scope>NUCLEOTIDE SEQUENCE [LARGE SCALE GENOMIC DNA]</scope>
    <source>
        <strain evidence="12">FRC0190</strain>
    </source>
</reference>
<keyword evidence="3 10" id="KW-0812">Transmembrane</keyword>
<dbReference type="GO" id="GO:0140114">
    <property type="term" value="P:cellular detoxification of fluoride"/>
    <property type="evidence" value="ECO:0007669"/>
    <property type="project" value="UniProtKB-UniRule"/>
</dbReference>
<dbReference type="Proteomes" id="UP001265983">
    <property type="component" value="Unassembled WGS sequence"/>
</dbReference>